<keyword evidence="3" id="KW-0597">Phosphoprotein</keyword>
<dbReference type="Proteomes" id="UP000694428">
    <property type="component" value="Unplaced"/>
</dbReference>
<dbReference type="InterPro" id="IPR004108">
    <property type="entry name" value="Fe_hydrogenase_lsu_C"/>
</dbReference>
<dbReference type="SMART" id="SM00902">
    <property type="entry name" value="Fe_hyd_SSU"/>
    <property type="match status" value="1"/>
</dbReference>
<comment type="similarity">
    <text evidence="2">Belongs to the NARF family.</text>
</comment>
<evidence type="ECO:0000259" key="8">
    <source>
        <dbReference type="SMART" id="SM00902"/>
    </source>
</evidence>
<dbReference type="Pfam" id="PF02906">
    <property type="entry name" value="Fe_hyd_lg_C"/>
    <property type="match status" value="1"/>
</dbReference>
<dbReference type="SUPFAM" id="SSF53920">
    <property type="entry name" value="Fe-only hydrogenase"/>
    <property type="match status" value="1"/>
</dbReference>
<dbReference type="InterPro" id="IPR050340">
    <property type="entry name" value="Cytosolic_Fe-S_CAF"/>
</dbReference>
<accession>A0A8C9EVA3</accession>
<reference evidence="9" key="2">
    <citation type="submission" date="2025-09" db="UniProtKB">
        <authorList>
            <consortium name="Ensembl"/>
        </authorList>
    </citation>
    <scope>IDENTIFICATION</scope>
</reference>
<keyword evidence="4" id="KW-0539">Nucleus</keyword>
<comment type="subcellular location">
    <subcellularLocation>
        <location evidence="1">Nucleus</location>
    </subcellularLocation>
</comment>
<proteinExistence type="inferred from homology"/>
<evidence type="ECO:0000256" key="3">
    <source>
        <dbReference type="ARBA" id="ARBA00022553"/>
    </source>
</evidence>
<dbReference type="InterPro" id="IPR003149">
    <property type="entry name" value="Fe_hydrogenase_ssu"/>
</dbReference>
<dbReference type="InterPro" id="IPR036991">
    <property type="entry name" value="Fe_hydrogenase_ssu_sf"/>
</dbReference>
<feature type="domain" description="Iron hydrogenase small subunit" evidence="8">
    <location>
        <begin position="227"/>
        <end position="283"/>
    </location>
</feature>
<evidence type="ECO:0000256" key="4">
    <source>
        <dbReference type="ARBA" id="ARBA00023242"/>
    </source>
</evidence>
<evidence type="ECO:0000313" key="9">
    <source>
        <dbReference type="Ensembl" id="ENSPSTP00000006421.1"/>
    </source>
</evidence>
<comment type="subunit">
    <text evidence="6">Interacts with LMNA and binds to the farnesylated C-terminal domain.</text>
</comment>
<protein>
    <recommendedName>
        <fullName evidence="5">Nuclear prelamin A recognition factor</fullName>
    </recommendedName>
    <alternativeName>
        <fullName evidence="7">Iron-only hydrogenase-like protein 2</fullName>
    </alternativeName>
</protein>
<reference evidence="9" key="1">
    <citation type="submission" date="2025-08" db="UniProtKB">
        <authorList>
            <consortium name="Ensembl"/>
        </authorList>
    </citation>
    <scope>IDENTIFICATION</scope>
</reference>
<sequence length="293" mass="33232">VLTVTLPCWIRYAERVLTNLVTPHICTAKSPQQIMGSLVKGYFARQQNLSPEKIFHVVVAPCYDKKLEALREDFYTALYNSQEVDCVLTSGEIVQIMEQKSVSMKDVTEVAVDSLFGEIKEGDVVRHDGKRSDGYLEHIFKHAAKELFGMDVKEITYKALKNKDFQEVTLEKDGETVLRFAAAYGFRNIQNMVLKLKKGKFLYHFVEVLACPGGCLNGKGQTQTEDGKPDKALLSQMEDVYAAIPVRLPEANAYVQEMYQDWLEGMDSRKVQETLHTKYSAVNQTASNLDIKW</sequence>
<evidence type="ECO:0000256" key="1">
    <source>
        <dbReference type="ARBA" id="ARBA00004123"/>
    </source>
</evidence>
<dbReference type="PANTHER" id="PTHR11615">
    <property type="entry name" value="NITRATE, FORMATE, IRON DEHYDROGENASE"/>
    <property type="match status" value="1"/>
</dbReference>
<evidence type="ECO:0000256" key="6">
    <source>
        <dbReference type="ARBA" id="ARBA00064394"/>
    </source>
</evidence>
<dbReference type="Gene3D" id="3.40.50.1780">
    <property type="match status" value="1"/>
</dbReference>
<dbReference type="Ensembl" id="ENSPSTT00000006738.1">
    <property type="protein sequence ID" value="ENSPSTP00000006421.1"/>
    <property type="gene ID" value="ENSPSTG00000004493.1"/>
</dbReference>
<name>A0A8C9EVA3_PAVCR</name>
<dbReference type="FunFam" id="3.40.50.1780:FF:000019">
    <property type="entry name" value="Cytosolic Fe-S cluster assembly factor NAR1"/>
    <property type="match status" value="1"/>
</dbReference>
<keyword evidence="10" id="KW-1185">Reference proteome</keyword>
<organism evidence="9 10">
    <name type="scientific">Pavo cristatus</name>
    <name type="common">Indian peafowl</name>
    <name type="synonym">Blue peafowl</name>
    <dbReference type="NCBI Taxonomy" id="9049"/>
    <lineage>
        <taxon>Eukaryota</taxon>
        <taxon>Metazoa</taxon>
        <taxon>Chordata</taxon>
        <taxon>Craniata</taxon>
        <taxon>Vertebrata</taxon>
        <taxon>Euteleostomi</taxon>
        <taxon>Archelosauria</taxon>
        <taxon>Archosauria</taxon>
        <taxon>Dinosauria</taxon>
        <taxon>Saurischia</taxon>
        <taxon>Theropoda</taxon>
        <taxon>Coelurosauria</taxon>
        <taxon>Aves</taxon>
        <taxon>Neognathae</taxon>
        <taxon>Galloanserae</taxon>
        <taxon>Galliformes</taxon>
        <taxon>Phasianidae</taxon>
        <taxon>Phasianinae</taxon>
        <taxon>Pavo</taxon>
    </lineage>
</organism>
<dbReference type="AlphaFoldDB" id="A0A8C9EVA3"/>
<dbReference type="Pfam" id="PF02256">
    <property type="entry name" value="Fe_hyd_SSU"/>
    <property type="match status" value="1"/>
</dbReference>
<evidence type="ECO:0000313" key="10">
    <source>
        <dbReference type="Proteomes" id="UP000694428"/>
    </source>
</evidence>
<dbReference type="Gene3D" id="4.10.260.20">
    <property type="entry name" value="Iron hydrogenase, small subunit"/>
    <property type="match status" value="1"/>
</dbReference>
<evidence type="ECO:0000256" key="5">
    <source>
        <dbReference type="ARBA" id="ARBA00041023"/>
    </source>
</evidence>
<dbReference type="GO" id="GO:0005634">
    <property type="term" value="C:nucleus"/>
    <property type="evidence" value="ECO:0007669"/>
    <property type="project" value="UniProtKB-SubCell"/>
</dbReference>
<evidence type="ECO:0000256" key="7">
    <source>
        <dbReference type="ARBA" id="ARBA00082768"/>
    </source>
</evidence>
<evidence type="ECO:0000256" key="2">
    <source>
        <dbReference type="ARBA" id="ARBA00006596"/>
    </source>
</evidence>
<dbReference type="InterPro" id="IPR009016">
    <property type="entry name" value="Fe_hydrogenase"/>
</dbReference>